<proteinExistence type="predicted"/>
<evidence type="ECO:0000256" key="1">
    <source>
        <dbReference type="SAM" id="Phobius"/>
    </source>
</evidence>
<comment type="caution">
    <text evidence="2">The sequence shown here is derived from an EMBL/GenBank/DDBJ whole genome shotgun (WGS) entry which is preliminary data.</text>
</comment>
<feature type="transmembrane region" description="Helical" evidence="1">
    <location>
        <begin position="105"/>
        <end position="127"/>
    </location>
</feature>
<keyword evidence="3" id="KW-1185">Reference proteome</keyword>
<keyword evidence="1" id="KW-0812">Transmembrane</keyword>
<sequence length="238" mass="25979">MTSDSTQMPSLVHARLAGLLYLVIIFFGISGELFIRSNLIVFGDADATVAKILTSDSLFRLGFVADSIMLLCDVALAVLLFVLLKPVDRTLALIAMVFRLMQASILGMNLLNYFAAVLILNGSVYVSAMDSAQLNAIALMFLDFHRYGYDLGLIFFAVSNFILGYLIVKASYFPSLLGYGLVAAGMVYLCGSTARFVFPDSIAFIEPFYAIPLLAELAFCLWLLIKGIKFTENAVKAG</sequence>
<protein>
    <submittedName>
        <fullName evidence="2">DUF4386 domain-containing protein</fullName>
    </submittedName>
</protein>
<feature type="transmembrane region" description="Helical" evidence="1">
    <location>
        <begin position="63"/>
        <end position="84"/>
    </location>
</feature>
<dbReference type="EMBL" id="JACBGI020000001">
    <property type="protein sequence ID" value="MBF6056754.1"/>
    <property type="molecule type" value="Genomic_DNA"/>
</dbReference>
<dbReference type="InterPro" id="IPR025495">
    <property type="entry name" value="DUF4386"/>
</dbReference>
<name>A0ABS0BTT5_9GAMM</name>
<keyword evidence="1" id="KW-1133">Transmembrane helix</keyword>
<feature type="transmembrane region" description="Helical" evidence="1">
    <location>
        <begin position="12"/>
        <end position="35"/>
    </location>
</feature>
<dbReference type="Proteomes" id="UP001193680">
    <property type="component" value="Unassembled WGS sequence"/>
</dbReference>
<dbReference type="RefSeq" id="WP_194947125.1">
    <property type="nucleotide sequence ID" value="NZ_JACBGI020000001.1"/>
</dbReference>
<reference evidence="2 3" key="2">
    <citation type="submission" date="2020-11" db="EMBL/GenBank/DDBJ databases">
        <title>Sulfur oxidizing isolate from Hospital Hole Sinkhole.</title>
        <authorList>
            <person name="Scott K.M."/>
        </authorList>
    </citation>
    <scope>NUCLEOTIDE SEQUENCE [LARGE SCALE GENOMIC DNA]</scope>
    <source>
        <strain evidence="2 3">HH1</strain>
    </source>
</reference>
<feature type="transmembrane region" description="Helical" evidence="1">
    <location>
        <begin position="175"/>
        <end position="198"/>
    </location>
</feature>
<gene>
    <name evidence="2" type="ORF">H8792_000185</name>
</gene>
<reference evidence="2 3" key="1">
    <citation type="submission" date="2020-06" db="EMBL/GenBank/DDBJ databases">
        <authorList>
            <person name="Scott K."/>
        </authorList>
    </citation>
    <scope>NUCLEOTIDE SEQUENCE [LARGE SCALE GENOMIC DNA]</scope>
    <source>
        <strain evidence="2 3">HH1</strain>
    </source>
</reference>
<evidence type="ECO:0000313" key="2">
    <source>
        <dbReference type="EMBL" id="MBF6056754.1"/>
    </source>
</evidence>
<keyword evidence="1" id="KW-0472">Membrane</keyword>
<evidence type="ECO:0000313" key="3">
    <source>
        <dbReference type="Proteomes" id="UP001193680"/>
    </source>
</evidence>
<dbReference type="Pfam" id="PF14329">
    <property type="entry name" value="DUF4386"/>
    <property type="match status" value="1"/>
</dbReference>
<feature type="transmembrane region" description="Helical" evidence="1">
    <location>
        <begin position="147"/>
        <end position="168"/>
    </location>
</feature>
<organism evidence="2 3">
    <name type="scientific">Thiomicrorhabdus heinhorstiae</name>
    <dbReference type="NCBI Taxonomy" id="2748010"/>
    <lineage>
        <taxon>Bacteria</taxon>
        <taxon>Pseudomonadati</taxon>
        <taxon>Pseudomonadota</taxon>
        <taxon>Gammaproteobacteria</taxon>
        <taxon>Thiotrichales</taxon>
        <taxon>Piscirickettsiaceae</taxon>
        <taxon>Thiomicrorhabdus</taxon>
    </lineage>
</organism>
<accession>A0ABS0BTT5</accession>
<feature type="transmembrane region" description="Helical" evidence="1">
    <location>
        <begin position="204"/>
        <end position="225"/>
    </location>
</feature>